<sequence>MREVRRLTGYLVTLHETFVDTLVDLVPKVADDAQGNPCVFLTPDELRTMPCTMSRILPPRLELRLFTVPLDRLALVHMESLHADGSDPSCDPSGPVADCPCCSSSCAHRVWEKESAWAHNFSSDVAVDVCQRLIEAVENAQMQEAYIVLMLRGSAAIVRRLVQTDGFNFSVRDIAEDFRLEMADNGEEEQELDDEQALLEMLVSVAFDPKRQRELEEASHPGARHPPARPLVPSLSTSSYASSIVPV</sequence>
<proteinExistence type="predicted"/>
<protein>
    <submittedName>
        <fullName evidence="2">Uncharacterized protein</fullName>
    </submittedName>
</protein>
<organism evidence="2 3">
    <name type="scientific">Rhodotorula diobovata</name>
    <dbReference type="NCBI Taxonomy" id="5288"/>
    <lineage>
        <taxon>Eukaryota</taxon>
        <taxon>Fungi</taxon>
        <taxon>Dikarya</taxon>
        <taxon>Basidiomycota</taxon>
        <taxon>Pucciniomycotina</taxon>
        <taxon>Microbotryomycetes</taxon>
        <taxon>Sporidiobolales</taxon>
        <taxon>Sporidiobolaceae</taxon>
        <taxon>Rhodotorula</taxon>
    </lineage>
</organism>
<feature type="region of interest" description="Disordered" evidence="1">
    <location>
        <begin position="213"/>
        <end position="247"/>
    </location>
</feature>
<name>A0A5C5FVK9_9BASI</name>
<reference evidence="2 3" key="1">
    <citation type="submission" date="2019-03" db="EMBL/GenBank/DDBJ databases">
        <title>Rhodosporidium diobovatum UCD-FST 08-225 genome sequencing, assembly, and annotation.</title>
        <authorList>
            <person name="Fakankun I.U."/>
            <person name="Fristensky B."/>
            <person name="Levin D.B."/>
        </authorList>
    </citation>
    <scope>NUCLEOTIDE SEQUENCE [LARGE SCALE GENOMIC DNA]</scope>
    <source>
        <strain evidence="2 3">UCD-FST 08-225</strain>
    </source>
</reference>
<evidence type="ECO:0000313" key="2">
    <source>
        <dbReference type="EMBL" id="TNY20903.1"/>
    </source>
</evidence>
<accession>A0A5C5FVK9</accession>
<evidence type="ECO:0000313" key="3">
    <source>
        <dbReference type="Proteomes" id="UP000311382"/>
    </source>
</evidence>
<feature type="compositionally biased region" description="Polar residues" evidence="1">
    <location>
        <begin position="234"/>
        <end position="247"/>
    </location>
</feature>
<dbReference type="EMBL" id="SOZI01000055">
    <property type="protein sequence ID" value="TNY20903.1"/>
    <property type="molecule type" value="Genomic_DNA"/>
</dbReference>
<dbReference type="Proteomes" id="UP000311382">
    <property type="component" value="Unassembled WGS sequence"/>
</dbReference>
<evidence type="ECO:0000256" key="1">
    <source>
        <dbReference type="SAM" id="MobiDB-lite"/>
    </source>
</evidence>
<comment type="caution">
    <text evidence="2">The sequence shown here is derived from an EMBL/GenBank/DDBJ whole genome shotgun (WGS) entry which is preliminary data.</text>
</comment>
<dbReference type="AlphaFoldDB" id="A0A5C5FVK9"/>
<gene>
    <name evidence="2" type="ORF">DMC30DRAFT_446655</name>
</gene>
<keyword evidence="3" id="KW-1185">Reference proteome</keyword>